<organism evidence="1 2">
    <name type="scientific">Spiroplasma citri</name>
    <dbReference type="NCBI Taxonomy" id="2133"/>
    <lineage>
        <taxon>Bacteria</taxon>
        <taxon>Bacillati</taxon>
        <taxon>Mycoplasmatota</taxon>
        <taxon>Mollicutes</taxon>
        <taxon>Entomoplasmatales</taxon>
        <taxon>Spiroplasmataceae</taxon>
        <taxon>Spiroplasma</taxon>
    </lineage>
</organism>
<proteinExistence type="predicted"/>
<evidence type="ECO:0000313" key="2">
    <source>
        <dbReference type="Proteomes" id="UP001214629"/>
    </source>
</evidence>
<reference evidence="1 2" key="1">
    <citation type="submission" date="2022-04" db="EMBL/GenBank/DDBJ databases">
        <title>Whole genome of Spiroplasma citri.</title>
        <authorList>
            <person name="Khanchezar A."/>
            <person name="Izadpanah K."/>
            <person name="Taghavi M."/>
            <person name="Ghorbani A."/>
            <person name="Beven L."/>
        </authorList>
    </citation>
    <scope>NUCLEOTIDE SEQUENCE [LARGE SCALE GENOMIC DNA]</scope>
    <source>
        <strain evidence="1 2">D4</strain>
    </source>
</reference>
<protein>
    <recommendedName>
        <fullName evidence="3">Plectrovirus-related protein</fullName>
    </recommendedName>
</protein>
<sequence length="60" mass="6847">MLGIIITLFGRMIMSSSLSTDQLVLIGNNLYNTNISLQFNHNLKIVLNNQNLLIKIYHMV</sequence>
<evidence type="ECO:0008006" key="3">
    <source>
        <dbReference type="Google" id="ProtNLM"/>
    </source>
</evidence>
<keyword evidence="2" id="KW-1185">Reference proteome</keyword>
<gene>
    <name evidence="1" type="ORF">M0C40_09010</name>
</gene>
<dbReference type="EMBL" id="CP096246">
    <property type="protein sequence ID" value="WFG96204.1"/>
    <property type="molecule type" value="Genomic_DNA"/>
</dbReference>
<dbReference type="RefSeq" id="WP_277938564.1">
    <property type="nucleotide sequence ID" value="NZ_CP096808.1"/>
</dbReference>
<accession>A0AAX3SXZ6</accession>
<name>A0AAX3SXZ6_SPICI</name>
<dbReference type="AlphaFoldDB" id="A0AAX3SXZ6"/>
<dbReference type="Proteomes" id="UP001214629">
    <property type="component" value="Chromosome"/>
</dbReference>
<evidence type="ECO:0000313" key="1">
    <source>
        <dbReference type="EMBL" id="WFG96204.1"/>
    </source>
</evidence>